<proteinExistence type="predicted"/>
<dbReference type="RefSeq" id="WP_208244522.1">
    <property type="nucleotide sequence ID" value="NZ_JAGEPF010000016.1"/>
</dbReference>
<name>A0ABS3RWL6_9ACTN</name>
<feature type="region of interest" description="Disordered" evidence="1">
    <location>
        <begin position="150"/>
        <end position="169"/>
    </location>
</feature>
<protein>
    <submittedName>
        <fullName evidence="2">Uncharacterized protein</fullName>
    </submittedName>
</protein>
<gene>
    <name evidence="2" type="ORF">J4709_26610</name>
</gene>
<dbReference type="EMBL" id="JAGEPF010000016">
    <property type="protein sequence ID" value="MBO2461161.1"/>
    <property type="molecule type" value="Genomic_DNA"/>
</dbReference>
<organism evidence="2 3">
    <name type="scientific">Actinomadura violacea</name>
    <dbReference type="NCBI Taxonomy" id="2819934"/>
    <lineage>
        <taxon>Bacteria</taxon>
        <taxon>Bacillati</taxon>
        <taxon>Actinomycetota</taxon>
        <taxon>Actinomycetes</taxon>
        <taxon>Streptosporangiales</taxon>
        <taxon>Thermomonosporaceae</taxon>
        <taxon>Actinomadura</taxon>
    </lineage>
</organism>
<comment type="caution">
    <text evidence="2">The sequence shown here is derived from an EMBL/GenBank/DDBJ whole genome shotgun (WGS) entry which is preliminary data.</text>
</comment>
<reference evidence="2 3" key="1">
    <citation type="submission" date="2021-03" db="EMBL/GenBank/DDBJ databases">
        <title>Actinomadura violae sp. nov., isolated from lichen in Thailand.</title>
        <authorList>
            <person name="Kanchanasin P."/>
            <person name="Saeng-In P."/>
            <person name="Phongsopitanun W."/>
            <person name="Yuki M."/>
            <person name="Kudo T."/>
            <person name="Ohkuma M."/>
            <person name="Tanasupawat S."/>
        </authorList>
    </citation>
    <scope>NUCLEOTIDE SEQUENCE [LARGE SCALE GENOMIC DNA]</scope>
    <source>
        <strain evidence="2 3">LCR2-06</strain>
    </source>
</reference>
<keyword evidence="3" id="KW-1185">Reference proteome</keyword>
<evidence type="ECO:0000256" key="1">
    <source>
        <dbReference type="SAM" id="MobiDB-lite"/>
    </source>
</evidence>
<evidence type="ECO:0000313" key="2">
    <source>
        <dbReference type="EMBL" id="MBO2461161.1"/>
    </source>
</evidence>
<dbReference type="Proteomes" id="UP000680206">
    <property type="component" value="Unassembled WGS sequence"/>
</dbReference>
<evidence type="ECO:0000313" key="3">
    <source>
        <dbReference type="Proteomes" id="UP000680206"/>
    </source>
</evidence>
<accession>A0ABS3RWL6</accession>
<sequence>MLKVKLTALAHSFNPARRAVRPERLIKLTDDELAMLLRRWDWRPYVVQAVEAEATRRDRVDEKARRKAARLERRKAKERRLRSDYQDYIEASYLAAEAETRGQVLNAAGWAAGVDPKSLFSGQWSRARKYASEELLNFWAEHGRITYSEFKRQSREQRPEEPEREKVPA</sequence>